<evidence type="ECO:0000313" key="1">
    <source>
        <dbReference type="EMBL" id="MBD2735120.1"/>
    </source>
</evidence>
<protein>
    <submittedName>
        <fullName evidence="1">Uncharacterized protein</fullName>
    </submittedName>
</protein>
<accession>A0ABR8K9Z4</accession>
<gene>
    <name evidence="1" type="ORF">H6H03_14675</name>
</gene>
<keyword evidence="2" id="KW-1185">Reference proteome</keyword>
<sequence length="102" mass="11433">MRSGKKTSDVYGKSGICSARTSGQTFQIIQSVSRPTIHRGLLELETQIPQYESRIRTPSEGRKRIAWIQEKLGWTKPTTPDETAMTQIQLLVAIAAEMAELE</sequence>
<proteinExistence type="predicted"/>
<dbReference type="Proteomes" id="UP000637383">
    <property type="component" value="Unassembled WGS sequence"/>
</dbReference>
<dbReference type="EMBL" id="JACJTU010000012">
    <property type="protein sequence ID" value="MBD2735120.1"/>
    <property type="molecule type" value="Genomic_DNA"/>
</dbReference>
<dbReference type="RefSeq" id="WP_190955795.1">
    <property type="nucleotide sequence ID" value="NZ_JACJTU010000012.1"/>
</dbReference>
<reference evidence="1 2" key="1">
    <citation type="journal article" date="2020" name="ISME J.">
        <title>Comparative genomics reveals insights into cyanobacterial evolution and habitat adaptation.</title>
        <authorList>
            <person name="Chen M.Y."/>
            <person name="Teng W.K."/>
            <person name="Zhao L."/>
            <person name="Hu C.X."/>
            <person name="Zhou Y.K."/>
            <person name="Han B.P."/>
            <person name="Song L.R."/>
            <person name="Shu W.S."/>
        </authorList>
    </citation>
    <scope>NUCLEOTIDE SEQUENCE [LARGE SCALE GENOMIC DNA]</scope>
    <source>
        <strain evidence="1 2">FACHB-159</strain>
    </source>
</reference>
<organism evidence="1 2">
    <name type="scientific">Nostoc paludosum FACHB-159</name>
    <dbReference type="NCBI Taxonomy" id="2692908"/>
    <lineage>
        <taxon>Bacteria</taxon>
        <taxon>Bacillati</taxon>
        <taxon>Cyanobacteriota</taxon>
        <taxon>Cyanophyceae</taxon>
        <taxon>Nostocales</taxon>
        <taxon>Nostocaceae</taxon>
        <taxon>Nostoc</taxon>
    </lineage>
</organism>
<comment type="caution">
    <text evidence="1">The sequence shown here is derived from an EMBL/GenBank/DDBJ whole genome shotgun (WGS) entry which is preliminary data.</text>
</comment>
<evidence type="ECO:0000313" key="2">
    <source>
        <dbReference type="Proteomes" id="UP000637383"/>
    </source>
</evidence>
<name>A0ABR8K9Z4_9NOSO</name>